<keyword evidence="2" id="KW-0233">DNA recombination</keyword>
<feature type="domain" description="Tyr recombinase" evidence="3">
    <location>
        <begin position="172"/>
        <end position="350"/>
    </location>
</feature>
<dbReference type="GO" id="GO:0006310">
    <property type="term" value="P:DNA recombination"/>
    <property type="evidence" value="ECO:0007669"/>
    <property type="project" value="UniProtKB-KW"/>
</dbReference>
<dbReference type="InterPro" id="IPR002104">
    <property type="entry name" value="Integrase_catalytic"/>
</dbReference>
<dbReference type="Proteomes" id="UP000220836">
    <property type="component" value="Unassembled WGS sequence"/>
</dbReference>
<dbReference type="PROSITE" id="PS51898">
    <property type="entry name" value="TYR_RECOMBINASE"/>
    <property type="match status" value="1"/>
</dbReference>
<name>A0A238KIV5_9RHOB</name>
<proteinExistence type="predicted"/>
<dbReference type="InterPro" id="IPR011010">
    <property type="entry name" value="DNA_brk_join_enz"/>
</dbReference>
<gene>
    <name evidence="4" type="ORF">PEV8663_02395</name>
</gene>
<reference evidence="4 5" key="1">
    <citation type="submission" date="2017-05" db="EMBL/GenBank/DDBJ databases">
        <authorList>
            <person name="Song R."/>
            <person name="Chenine A.L."/>
            <person name="Ruprecht R.M."/>
        </authorList>
    </citation>
    <scope>NUCLEOTIDE SEQUENCE [LARGE SCALE GENOMIC DNA]</scope>
    <source>
        <strain evidence="4 5">CECT 8663</strain>
    </source>
</reference>
<evidence type="ECO:0000256" key="1">
    <source>
        <dbReference type="ARBA" id="ARBA00023125"/>
    </source>
</evidence>
<dbReference type="Gene3D" id="1.10.443.10">
    <property type="entry name" value="Intergrase catalytic core"/>
    <property type="match status" value="1"/>
</dbReference>
<dbReference type="InterPro" id="IPR013762">
    <property type="entry name" value="Integrase-like_cat_sf"/>
</dbReference>
<dbReference type="CDD" id="cd00397">
    <property type="entry name" value="DNA_BRE_C"/>
    <property type="match status" value="1"/>
</dbReference>
<dbReference type="GO" id="GO:0015074">
    <property type="term" value="P:DNA integration"/>
    <property type="evidence" value="ECO:0007669"/>
    <property type="project" value="InterPro"/>
</dbReference>
<evidence type="ECO:0000259" key="3">
    <source>
        <dbReference type="PROSITE" id="PS51898"/>
    </source>
</evidence>
<keyword evidence="1" id="KW-0238">DNA-binding</keyword>
<evidence type="ECO:0000256" key="2">
    <source>
        <dbReference type="ARBA" id="ARBA00023172"/>
    </source>
</evidence>
<sequence>MPRKTNLPEEVHRTSARLADGRLKFYFSLRGRKGTGFWCGFERLPRTAEFFSAYADAMAKAKPKVSIFTTSDVAAEFFASVNFKKKKPRTQADYRRWLNRFTAEFGPDTVRMWEVPASRREVEKWRSRWMESPKQYDYAASVVSLFLNWAKKEAYIDSHYCEGLEKLYQVDRSEIVWAPNDIGALEEVAPLWVKRILIAATETGLRAGDLVKLSRNQIEQTPSGRRIRVKTSKRGIPAFIPVTDRMGHLIDDTPSSQLLILTNATNLPLTPHRASEGLRQWRDKAGLGPEKIGYDLRLNDARGTAATRLLREGLSLAQIAACMGWSLRTAAAMIERYAKVSPEETDEVLHILRRQT</sequence>
<evidence type="ECO:0000313" key="4">
    <source>
        <dbReference type="EMBL" id="SMX41996.1"/>
    </source>
</evidence>
<dbReference type="Pfam" id="PF00589">
    <property type="entry name" value="Phage_integrase"/>
    <property type="match status" value="1"/>
</dbReference>
<evidence type="ECO:0000313" key="5">
    <source>
        <dbReference type="Proteomes" id="UP000220836"/>
    </source>
</evidence>
<dbReference type="AlphaFoldDB" id="A0A238KIV5"/>
<dbReference type="SUPFAM" id="SSF56349">
    <property type="entry name" value="DNA breaking-rejoining enzymes"/>
    <property type="match status" value="1"/>
</dbReference>
<dbReference type="GO" id="GO:0003677">
    <property type="term" value="F:DNA binding"/>
    <property type="evidence" value="ECO:0007669"/>
    <property type="project" value="UniProtKB-KW"/>
</dbReference>
<dbReference type="EMBL" id="FXYH01000007">
    <property type="protein sequence ID" value="SMX41996.1"/>
    <property type="molecule type" value="Genomic_DNA"/>
</dbReference>
<accession>A0A238KIV5</accession>
<dbReference type="InterPro" id="IPR010998">
    <property type="entry name" value="Integrase_recombinase_N"/>
</dbReference>
<keyword evidence="5" id="KW-1185">Reference proteome</keyword>
<organism evidence="4 5">
    <name type="scientific">Pelagimonas varians</name>
    <dbReference type="NCBI Taxonomy" id="696760"/>
    <lineage>
        <taxon>Bacteria</taxon>
        <taxon>Pseudomonadati</taxon>
        <taxon>Pseudomonadota</taxon>
        <taxon>Alphaproteobacteria</taxon>
        <taxon>Rhodobacterales</taxon>
        <taxon>Roseobacteraceae</taxon>
        <taxon>Pelagimonas</taxon>
    </lineage>
</organism>
<protein>
    <submittedName>
        <fullName evidence="4">Phage integrase family protein</fullName>
    </submittedName>
</protein>
<dbReference type="Gene3D" id="1.10.150.130">
    <property type="match status" value="1"/>
</dbReference>